<keyword evidence="2" id="KW-0732">Signal</keyword>
<evidence type="ECO:0000259" key="3">
    <source>
        <dbReference type="SMART" id="SM00198"/>
    </source>
</evidence>
<sequence length="254" mass="28356">MGLCKNSFALVFLLGLTPSPTNSGLQRLTTRLPQYPNPQNSPPCYSNSSAQGYHKSHHSQDSPPQNYHMSQHSQDSPPQNYLNSPQQNYHDSHNSQDSPPQINHNYHNSRLSQSQNYQNWQPRAYPKNANQDEQVGVPPLTWDPNVAAHVQRYPDSRIGDYNLVHSSGPYGENIAMRSPDLSVTAAVNMFVSKKSSYHYNSNSCAPGKVCGHYTQVVWRNSVRLGCAKARCNNGGTFIGCKYDPPGNYNGRSPH</sequence>
<dbReference type="InterPro" id="IPR001283">
    <property type="entry name" value="CRISP-related"/>
</dbReference>
<feature type="chain" id="PRO_5041951334" description="SCP domain-containing protein" evidence="2">
    <location>
        <begin position="24"/>
        <end position="254"/>
    </location>
</feature>
<dbReference type="PANTHER" id="PTHR10334">
    <property type="entry name" value="CYSTEINE-RICH SECRETORY PROTEIN-RELATED"/>
    <property type="match status" value="1"/>
</dbReference>
<evidence type="ECO:0000256" key="1">
    <source>
        <dbReference type="SAM" id="MobiDB-lite"/>
    </source>
</evidence>
<dbReference type="PRINTS" id="PR00837">
    <property type="entry name" value="V5TPXLIKE"/>
</dbReference>
<name>A0AAD4UXW9_PRUDU</name>
<feature type="region of interest" description="Disordered" evidence="1">
    <location>
        <begin position="19"/>
        <end position="115"/>
    </location>
</feature>
<gene>
    <name evidence="4" type="ORF">L3X38_042948</name>
</gene>
<comment type="caution">
    <text evidence="4">The sequence shown here is derived from an EMBL/GenBank/DDBJ whole genome shotgun (WGS) entry which is preliminary data.</text>
</comment>
<protein>
    <recommendedName>
        <fullName evidence="3">SCP domain-containing protein</fullName>
    </recommendedName>
</protein>
<feature type="compositionally biased region" description="Polar residues" evidence="1">
    <location>
        <begin position="19"/>
        <end position="32"/>
    </location>
</feature>
<dbReference type="CDD" id="cd05381">
    <property type="entry name" value="CAP_PR-1"/>
    <property type="match status" value="1"/>
</dbReference>
<organism evidence="4 5">
    <name type="scientific">Prunus dulcis</name>
    <name type="common">Almond</name>
    <name type="synonym">Amygdalus dulcis</name>
    <dbReference type="NCBI Taxonomy" id="3755"/>
    <lineage>
        <taxon>Eukaryota</taxon>
        <taxon>Viridiplantae</taxon>
        <taxon>Streptophyta</taxon>
        <taxon>Embryophyta</taxon>
        <taxon>Tracheophyta</taxon>
        <taxon>Spermatophyta</taxon>
        <taxon>Magnoliopsida</taxon>
        <taxon>eudicotyledons</taxon>
        <taxon>Gunneridae</taxon>
        <taxon>Pentapetalae</taxon>
        <taxon>rosids</taxon>
        <taxon>fabids</taxon>
        <taxon>Rosales</taxon>
        <taxon>Rosaceae</taxon>
        <taxon>Amygdaloideae</taxon>
        <taxon>Amygdaleae</taxon>
        <taxon>Prunus</taxon>
    </lineage>
</organism>
<feature type="domain" description="SCP" evidence="3">
    <location>
        <begin position="84"/>
        <end position="250"/>
    </location>
</feature>
<dbReference type="FunFam" id="3.40.33.10:FF:000004">
    <property type="entry name" value="CAP, cysteine-rich secretory protein, antigen 5"/>
    <property type="match status" value="1"/>
</dbReference>
<reference evidence="4 5" key="1">
    <citation type="journal article" date="2022" name="G3 (Bethesda)">
        <title>Whole-genome sequence and methylome profiling of the almond [Prunus dulcis (Mill.) D.A. Webb] cultivar 'Nonpareil'.</title>
        <authorList>
            <person name="D'Amico-Willman K.M."/>
            <person name="Ouma W.Z."/>
            <person name="Meulia T."/>
            <person name="Sideli G.M."/>
            <person name="Gradziel T.M."/>
            <person name="Fresnedo-Ramirez J."/>
        </authorList>
    </citation>
    <scope>NUCLEOTIDE SEQUENCE [LARGE SCALE GENOMIC DNA]</scope>
    <source>
        <strain evidence="4">Clone GOH B32 T37-40</strain>
    </source>
</reference>
<dbReference type="Gene3D" id="3.40.33.10">
    <property type="entry name" value="CAP"/>
    <property type="match status" value="1"/>
</dbReference>
<dbReference type="Proteomes" id="UP001054821">
    <property type="component" value="Chromosome 8"/>
</dbReference>
<dbReference type="InterPro" id="IPR035940">
    <property type="entry name" value="CAP_sf"/>
</dbReference>
<feature type="compositionally biased region" description="Polar residues" evidence="1">
    <location>
        <begin position="61"/>
        <end position="115"/>
    </location>
</feature>
<dbReference type="SMART" id="SM00198">
    <property type="entry name" value="SCP"/>
    <property type="match status" value="1"/>
</dbReference>
<dbReference type="EMBL" id="JAJFAZ020000008">
    <property type="protein sequence ID" value="KAI5313772.1"/>
    <property type="molecule type" value="Genomic_DNA"/>
</dbReference>
<dbReference type="GO" id="GO:0005576">
    <property type="term" value="C:extracellular region"/>
    <property type="evidence" value="ECO:0007669"/>
    <property type="project" value="InterPro"/>
</dbReference>
<dbReference type="AlphaFoldDB" id="A0AAD4UXW9"/>
<evidence type="ECO:0000256" key="2">
    <source>
        <dbReference type="SAM" id="SignalP"/>
    </source>
</evidence>
<evidence type="ECO:0000313" key="5">
    <source>
        <dbReference type="Proteomes" id="UP001054821"/>
    </source>
</evidence>
<dbReference type="Pfam" id="PF00188">
    <property type="entry name" value="CAP"/>
    <property type="match status" value="1"/>
</dbReference>
<keyword evidence="5" id="KW-1185">Reference proteome</keyword>
<dbReference type="InterPro" id="IPR014044">
    <property type="entry name" value="CAP_dom"/>
</dbReference>
<dbReference type="InterPro" id="IPR018244">
    <property type="entry name" value="Allrgn_V5/Tpx1_CS"/>
</dbReference>
<feature type="compositionally biased region" description="Polar residues" evidence="1">
    <location>
        <begin position="42"/>
        <end position="51"/>
    </location>
</feature>
<feature type="signal peptide" evidence="2">
    <location>
        <begin position="1"/>
        <end position="23"/>
    </location>
</feature>
<proteinExistence type="predicted"/>
<evidence type="ECO:0000313" key="4">
    <source>
        <dbReference type="EMBL" id="KAI5313772.1"/>
    </source>
</evidence>
<dbReference type="SUPFAM" id="SSF55797">
    <property type="entry name" value="PR-1-like"/>
    <property type="match status" value="1"/>
</dbReference>
<dbReference type="PROSITE" id="PS01009">
    <property type="entry name" value="CRISP_1"/>
    <property type="match status" value="1"/>
</dbReference>
<accession>A0AAD4UXW9</accession>